<evidence type="ECO:0000256" key="2">
    <source>
        <dbReference type="SAM" id="Phobius"/>
    </source>
</evidence>
<feature type="compositionally biased region" description="Low complexity" evidence="1">
    <location>
        <begin position="328"/>
        <end position="339"/>
    </location>
</feature>
<keyword evidence="2" id="KW-0472">Membrane</keyword>
<reference evidence="3 4" key="1">
    <citation type="journal article" date="2019" name="Nat. Ecol. Evol.">
        <title>Megaphylogeny resolves global patterns of mushroom evolution.</title>
        <authorList>
            <person name="Varga T."/>
            <person name="Krizsan K."/>
            <person name="Foldi C."/>
            <person name="Dima B."/>
            <person name="Sanchez-Garcia M."/>
            <person name="Sanchez-Ramirez S."/>
            <person name="Szollosi G.J."/>
            <person name="Szarkandi J.G."/>
            <person name="Papp V."/>
            <person name="Albert L."/>
            <person name="Andreopoulos W."/>
            <person name="Angelini C."/>
            <person name="Antonin V."/>
            <person name="Barry K.W."/>
            <person name="Bougher N.L."/>
            <person name="Buchanan P."/>
            <person name="Buyck B."/>
            <person name="Bense V."/>
            <person name="Catcheside P."/>
            <person name="Chovatia M."/>
            <person name="Cooper J."/>
            <person name="Damon W."/>
            <person name="Desjardin D."/>
            <person name="Finy P."/>
            <person name="Geml J."/>
            <person name="Haridas S."/>
            <person name="Hughes K."/>
            <person name="Justo A."/>
            <person name="Karasinski D."/>
            <person name="Kautmanova I."/>
            <person name="Kiss B."/>
            <person name="Kocsube S."/>
            <person name="Kotiranta H."/>
            <person name="LaButti K.M."/>
            <person name="Lechner B.E."/>
            <person name="Liimatainen K."/>
            <person name="Lipzen A."/>
            <person name="Lukacs Z."/>
            <person name="Mihaltcheva S."/>
            <person name="Morgado L.N."/>
            <person name="Niskanen T."/>
            <person name="Noordeloos M.E."/>
            <person name="Ohm R.A."/>
            <person name="Ortiz-Santana B."/>
            <person name="Ovrebo C."/>
            <person name="Racz N."/>
            <person name="Riley R."/>
            <person name="Savchenko A."/>
            <person name="Shiryaev A."/>
            <person name="Soop K."/>
            <person name="Spirin V."/>
            <person name="Szebenyi C."/>
            <person name="Tomsovsky M."/>
            <person name="Tulloss R.E."/>
            <person name="Uehling J."/>
            <person name="Grigoriev I.V."/>
            <person name="Vagvolgyi C."/>
            <person name="Papp T."/>
            <person name="Martin F.M."/>
            <person name="Miettinen O."/>
            <person name="Hibbett D.S."/>
            <person name="Nagy L.G."/>
        </authorList>
    </citation>
    <scope>NUCLEOTIDE SEQUENCE [LARGE SCALE GENOMIC DNA]</scope>
    <source>
        <strain evidence="3 4">CBS 121175</strain>
    </source>
</reference>
<feature type="transmembrane region" description="Helical" evidence="2">
    <location>
        <begin position="73"/>
        <end position="94"/>
    </location>
</feature>
<organism evidence="3 4">
    <name type="scientific">Coprinopsis marcescibilis</name>
    <name type="common">Agaric fungus</name>
    <name type="synonym">Psathyrella marcescibilis</name>
    <dbReference type="NCBI Taxonomy" id="230819"/>
    <lineage>
        <taxon>Eukaryota</taxon>
        <taxon>Fungi</taxon>
        <taxon>Dikarya</taxon>
        <taxon>Basidiomycota</taxon>
        <taxon>Agaricomycotina</taxon>
        <taxon>Agaricomycetes</taxon>
        <taxon>Agaricomycetidae</taxon>
        <taxon>Agaricales</taxon>
        <taxon>Agaricineae</taxon>
        <taxon>Psathyrellaceae</taxon>
        <taxon>Coprinopsis</taxon>
    </lineage>
</organism>
<gene>
    <name evidence="3" type="ORF">FA15DRAFT_703120</name>
</gene>
<dbReference type="AlphaFoldDB" id="A0A5C3KZQ1"/>
<proteinExistence type="predicted"/>
<evidence type="ECO:0000313" key="4">
    <source>
        <dbReference type="Proteomes" id="UP000307440"/>
    </source>
</evidence>
<keyword evidence="2" id="KW-0812">Transmembrane</keyword>
<evidence type="ECO:0000313" key="3">
    <source>
        <dbReference type="EMBL" id="TFK26139.1"/>
    </source>
</evidence>
<evidence type="ECO:0000256" key="1">
    <source>
        <dbReference type="SAM" id="MobiDB-lite"/>
    </source>
</evidence>
<protein>
    <submittedName>
        <fullName evidence="3">Uncharacterized protein</fullName>
    </submittedName>
</protein>
<sequence>MAANPYGSEYSNSEYTVYPTTGTLDYQHATYTGHYGYNGGYGNFGGNSNSNNNNVFGDGNPSANIPAQRGASYFFGFLITFIVLLLVFVCCVITTRRRYVARQRTRRLQAFGAQSESRPNRFVPFGGLLGLRQNWEFAQERELAGYDDVRKEKPTYHEVQLVELESGKGGAAWAGKGNGTQTEFELGPKADTWFSPKGSHARTPSNWSWRSIEPLSASIVRPPKDLQPYEHFENLSPPRNDFEELPVELGSQPYWPRNPHSGYMMSSRAAESPVRTTWYSTWRSFWTNNRSRSATGVSSYPLSSMLSSSTGTGTPAGRSSMTLRDSSTDVNSGSSHSSSTPAGKEEPAHMEIAVMVAMPNGQTKTLPLSSPPEYQIGLVTADFIERK</sequence>
<feature type="compositionally biased region" description="Low complexity" evidence="1">
    <location>
        <begin position="298"/>
        <end position="315"/>
    </location>
</feature>
<name>A0A5C3KZQ1_COPMA</name>
<dbReference type="OrthoDB" id="10312160at2759"/>
<dbReference type="Proteomes" id="UP000307440">
    <property type="component" value="Unassembled WGS sequence"/>
</dbReference>
<dbReference type="EMBL" id="ML210178">
    <property type="protein sequence ID" value="TFK26139.1"/>
    <property type="molecule type" value="Genomic_DNA"/>
</dbReference>
<keyword evidence="2" id="KW-1133">Transmembrane helix</keyword>
<accession>A0A5C3KZQ1</accession>
<keyword evidence="4" id="KW-1185">Reference proteome</keyword>
<feature type="region of interest" description="Disordered" evidence="1">
    <location>
        <begin position="292"/>
        <end position="345"/>
    </location>
</feature>